<accession>A0ACC6SGS9</accession>
<reference evidence="1" key="1">
    <citation type="submission" date="2024-03" db="EMBL/GenBank/DDBJ databases">
        <title>Human intestinal bacterial collection.</title>
        <authorList>
            <person name="Pauvert C."/>
            <person name="Hitch T.C.A."/>
            <person name="Clavel T."/>
        </authorList>
    </citation>
    <scope>NUCLEOTIDE SEQUENCE</scope>
    <source>
        <strain evidence="1">CLA-AA-H227</strain>
    </source>
</reference>
<name>A0ACC6SGS9_9BACI</name>
<dbReference type="Proteomes" id="UP001439875">
    <property type="component" value="Unassembled WGS sequence"/>
</dbReference>
<gene>
    <name evidence="1" type="ORF">WMO40_20565</name>
</gene>
<evidence type="ECO:0000313" key="2">
    <source>
        <dbReference type="Proteomes" id="UP001439875"/>
    </source>
</evidence>
<organism evidence="1 2">
    <name type="scientific">Robertmurraya yapensis</name>
    <name type="common">ex Hitch et al 2024</name>
    <dbReference type="NCBI Taxonomy" id="3133160"/>
    <lineage>
        <taxon>Bacteria</taxon>
        <taxon>Bacillati</taxon>
        <taxon>Bacillota</taxon>
        <taxon>Bacilli</taxon>
        <taxon>Bacillales</taxon>
        <taxon>Bacillaceae</taxon>
        <taxon>Robertmurraya</taxon>
    </lineage>
</organism>
<keyword evidence="2" id="KW-1185">Reference proteome</keyword>
<sequence>MLQFNKNATLKVGEKVECYFSKRKGMLSIRSVDIENPLFNRIVAHCEYIHLENVELRVRSGRKIIRGNYVCNLPIPLSRNQILYCVDNTFFTTSGEEISSAKYAVCFNDIIMAEQPIQKQILQACN</sequence>
<comment type="caution">
    <text evidence="1">The sequence shown here is derived from an EMBL/GenBank/DDBJ whole genome shotgun (WGS) entry which is preliminary data.</text>
</comment>
<proteinExistence type="predicted"/>
<evidence type="ECO:0000313" key="1">
    <source>
        <dbReference type="EMBL" id="MEQ2529071.1"/>
    </source>
</evidence>
<protein>
    <submittedName>
        <fullName evidence="1">Uncharacterized protein</fullName>
    </submittedName>
</protein>
<dbReference type="EMBL" id="JBBMEW010000027">
    <property type="protein sequence ID" value="MEQ2529071.1"/>
    <property type="molecule type" value="Genomic_DNA"/>
</dbReference>